<keyword evidence="1" id="KW-1133">Transmembrane helix</keyword>
<dbReference type="AlphaFoldDB" id="A0A0G0LVD9"/>
<accession>A0A0G0LVD9</accession>
<keyword evidence="1" id="KW-0472">Membrane</keyword>
<dbReference type="Proteomes" id="UP000034207">
    <property type="component" value="Unassembled WGS sequence"/>
</dbReference>
<evidence type="ECO:0000256" key="1">
    <source>
        <dbReference type="SAM" id="Phobius"/>
    </source>
</evidence>
<feature type="transmembrane region" description="Helical" evidence="1">
    <location>
        <begin position="6"/>
        <end position="25"/>
    </location>
</feature>
<evidence type="ECO:0000313" key="3">
    <source>
        <dbReference type="Proteomes" id="UP000034207"/>
    </source>
</evidence>
<dbReference type="EMBL" id="LBVV01000005">
    <property type="protein sequence ID" value="KKQ94997.1"/>
    <property type="molecule type" value="Genomic_DNA"/>
</dbReference>
<sequence>MKTNRIITVALFIILIFIGIGYLLASKTERIDNGVCKLETCHGMDFECGAKPATVCTEMYMLGDKCLQHAECQIKEGSCQKVETNEFKECKLCVLNCESTNKNDPIKASACESSCE</sequence>
<keyword evidence="1" id="KW-0812">Transmembrane</keyword>
<gene>
    <name evidence="2" type="ORF">UT18_C0005G0007</name>
</gene>
<evidence type="ECO:0000313" key="2">
    <source>
        <dbReference type="EMBL" id="KKQ94997.1"/>
    </source>
</evidence>
<organism evidence="2 3">
    <name type="scientific">candidate division CPR2 bacterium GW2011_GWC2_39_10</name>
    <dbReference type="NCBI Taxonomy" id="1618345"/>
    <lineage>
        <taxon>Bacteria</taxon>
        <taxon>Bacteria division CPR2</taxon>
    </lineage>
</organism>
<comment type="caution">
    <text evidence="2">The sequence shown here is derived from an EMBL/GenBank/DDBJ whole genome shotgun (WGS) entry which is preliminary data.</text>
</comment>
<protein>
    <submittedName>
        <fullName evidence="2">Uncharacterized protein</fullName>
    </submittedName>
</protein>
<proteinExistence type="predicted"/>
<name>A0A0G0LVD9_UNCC2</name>
<reference evidence="2 3" key="1">
    <citation type="journal article" date="2015" name="Nature">
        <title>rRNA introns, odd ribosomes, and small enigmatic genomes across a large radiation of phyla.</title>
        <authorList>
            <person name="Brown C.T."/>
            <person name="Hug L.A."/>
            <person name="Thomas B.C."/>
            <person name="Sharon I."/>
            <person name="Castelle C.J."/>
            <person name="Singh A."/>
            <person name="Wilkins M.J."/>
            <person name="Williams K.H."/>
            <person name="Banfield J.F."/>
        </authorList>
    </citation>
    <scope>NUCLEOTIDE SEQUENCE [LARGE SCALE GENOMIC DNA]</scope>
</reference>